<protein>
    <submittedName>
        <fullName evidence="2">Uncharacterized protein</fullName>
    </submittedName>
</protein>
<name>A0AAF1K3R5_9HYPH</name>
<evidence type="ECO:0000313" key="3">
    <source>
        <dbReference type="Proteomes" id="UP000249499"/>
    </source>
</evidence>
<evidence type="ECO:0000313" key="2">
    <source>
        <dbReference type="EMBL" id="WFR95114.1"/>
    </source>
</evidence>
<reference evidence="3" key="2">
    <citation type="journal article" date="2023" name="MicrobiologyOpen">
        <title>Genomics of the tumorigenes clade of the family Rhizobiaceae and description of Rhizobium rhododendri sp. nov.</title>
        <authorList>
            <person name="Kuzmanovic N."/>
            <person name="diCenzo G.C."/>
            <person name="Bunk B."/>
            <person name="Sproeer C."/>
            <person name="Fruehling A."/>
            <person name="Neumann-Schaal M."/>
            <person name="Overmann J."/>
            <person name="Smalla K."/>
        </authorList>
    </citation>
    <scope>NUCLEOTIDE SEQUENCE [LARGE SCALE GENOMIC DNA]</scope>
    <source>
        <strain evidence="3">1078</strain>
    </source>
</reference>
<organism evidence="2 3">
    <name type="scientific">Rhizobium tumorigenes</name>
    <dbReference type="NCBI Taxonomy" id="2041385"/>
    <lineage>
        <taxon>Bacteria</taxon>
        <taxon>Pseudomonadati</taxon>
        <taxon>Pseudomonadota</taxon>
        <taxon>Alphaproteobacteria</taxon>
        <taxon>Hyphomicrobiales</taxon>
        <taxon>Rhizobiaceae</taxon>
        <taxon>Rhizobium/Agrobacterium group</taxon>
        <taxon>Rhizobium</taxon>
    </lineage>
</organism>
<dbReference type="Proteomes" id="UP000249499">
    <property type="component" value="Chromosome"/>
</dbReference>
<dbReference type="EMBL" id="CP117255">
    <property type="protein sequence ID" value="WFR95114.1"/>
    <property type="molecule type" value="Genomic_DNA"/>
</dbReference>
<feature type="signal peptide" evidence="1">
    <location>
        <begin position="1"/>
        <end position="22"/>
    </location>
</feature>
<reference evidence="2 3" key="1">
    <citation type="journal article" date="2018" name="Sci. Rep.">
        <title>Rhizobium tumorigenes sp. nov., a novel plant tumorigenic bacterium isolated from cane gall tumors on thornless blackberry.</title>
        <authorList>
            <person name="Kuzmanovi N."/>
            <person name="Smalla K."/>
            <person name="Gronow S."/>
            <person name="PuBawska J."/>
        </authorList>
    </citation>
    <scope>NUCLEOTIDE SEQUENCE [LARGE SCALE GENOMIC DNA]</scope>
    <source>
        <strain evidence="2 3">1078</strain>
    </source>
</reference>
<feature type="chain" id="PRO_5042045177" evidence="1">
    <location>
        <begin position="23"/>
        <end position="152"/>
    </location>
</feature>
<dbReference type="RefSeq" id="WP_111219478.1">
    <property type="nucleotide sequence ID" value="NZ_CP117255.1"/>
</dbReference>
<sequence length="152" mass="15735">MNRFKFFSMALVALLLSGAADAADFAVMPLKDGDSFTGCLAQNIDAGVGLLAVGDKVVLFANSPKFTIAKGDEVKGTWSVDGGVPTDFSSTADTDATATIDVPNTTEAVTAFTTGKTLAVKANTNSVEFPLEGVEKAFTGLTECTQTQKAPE</sequence>
<accession>A0AAF1K3R5</accession>
<keyword evidence="3" id="KW-1185">Reference proteome</keyword>
<keyword evidence="1" id="KW-0732">Signal</keyword>
<proteinExistence type="predicted"/>
<dbReference type="AlphaFoldDB" id="A0AAF1K3R5"/>
<gene>
    <name evidence="2" type="ORF">PR017_15105</name>
</gene>
<dbReference type="KEGG" id="rtu:PR017_15105"/>
<evidence type="ECO:0000256" key="1">
    <source>
        <dbReference type="SAM" id="SignalP"/>
    </source>
</evidence>